<gene>
    <name evidence="2" type="ORF">Cba03nite_74850</name>
</gene>
<evidence type="ECO:0000256" key="1">
    <source>
        <dbReference type="SAM" id="MobiDB-lite"/>
    </source>
</evidence>
<dbReference type="RefSeq" id="WP_203756924.1">
    <property type="nucleotide sequence ID" value="NZ_BONF01000060.1"/>
</dbReference>
<keyword evidence="3" id="KW-1185">Reference proteome</keyword>
<proteinExistence type="predicted"/>
<sequence length="133" mass="13883">MADEEPGEGLVPGIDDPGPLGAVREGMPVRDSTGAELGTVAAVKIGDAEAVTADGQRMSESYGLFGRIRQEAAGPEPDVEAELAELLLREGYIKIKSRMPLRHGRYAGAAQIAAVRDGTVTLSVPGDQLAREA</sequence>
<dbReference type="AlphaFoldDB" id="A0A8J3JJR8"/>
<organism evidence="2 3">
    <name type="scientific">Catellatospora bangladeshensis</name>
    <dbReference type="NCBI Taxonomy" id="310355"/>
    <lineage>
        <taxon>Bacteria</taxon>
        <taxon>Bacillati</taxon>
        <taxon>Actinomycetota</taxon>
        <taxon>Actinomycetes</taxon>
        <taxon>Micromonosporales</taxon>
        <taxon>Micromonosporaceae</taxon>
        <taxon>Catellatospora</taxon>
    </lineage>
</organism>
<name>A0A8J3JJR8_9ACTN</name>
<comment type="caution">
    <text evidence="2">The sequence shown here is derived from an EMBL/GenBank/DDBJ whole genome shotgun (WGS) entry which is preliminary data.</text>
</comment>
<protein>
    <submittedName>
        <fullName evidence="2">Uncharacterized protein</fullName>
    </submittedName>
</protein>
<evidence type="ECO:0000313" key="3">
    <source>
        <dbReference type="Proteomes" id="UP000601223"/>
    </source>
</evidence>
<dbReference type="Proteomes" id="UP000601223">
    <property type="component" value="Unassembled WGS sequence"/>
</dbReference>
<reference evidence="2 3" key="1">
    <citation type="submission" date="2021-01" db="EMBL/GenBank/DDBJ databases">
        <title>Whole genome shotgun sequence of Catellatospora bangladeshensis NBRC 107357.</title>
        <authorList>
            <person name="Komaki H."/>
            <person name="Tamura T."/>
        </authorList>
    </citation>
    <scope>NUCLEOTIDE SEQUENCE [LARGE SCALE GENOMIC DNA]</scope>
    <source>
        <strain evidence="2 3">NBRC 107357</strain>
    </source>
</reference>
<evidence type="ECO:0000313" key="2">
    <source>
        <dbReference type="EMBL" id="GIF86136.1"/>
    </source>
</evidence>
<dbReference type="EMBL" id="BONF01000060">
    <property type="protein sequence ID" value="GIF86136.1"/>
    <property type="molecule type" value="Genomic_DNA"/>
</dbReference>
<feature type="region of interest" description="Disordered" evidence="1">
    <location>
        <begin position="1"/>
        <end position="21"/>
    </location>
</feature>
<accession>A0A8J3JJR8</accession>